<evidence type="ECO:0000313" key="3">
    <source>
        <dbReference type="EMBL" id="BBO67977.1"/>
    </source>
</evidence>
<evidence type="ECO:0000256" key="1">
    <source>
        <dbReference type="ARBA" id="ARBA00023172"/>
    </source>
</evidence>
<dbReference type="SUPFAM" id="SSF56349">
    <property type="entry name" value="DNA breaking-rejoining enzymes"/>
    <property type="match status" value="1"/>
</dbReference>
<dbReference type="KEGG" id="dalk:DSCA_19070"/>
<dbReference type="AlphaFoldDB" id="A0A5K7YTJ4"/>
<sequence>MTPLRQKMIRAMDLKNLSPHTQTCPSLREKQVSPHVLRHTAAMELLQAGVDHSVIALWLGHESSETTMVYLQADLAFKEKILAKTKPVNVKAGRYRPGDKLLQFLDEL</sequence>
<dbReference type="OrthoDB" id="9801717at2"/>
<name>A0A5K7YTJ4_9BACT</name>
<dbReference type="EMBL" id="AP021874">
    <property type="protein sequence ID" value="BBO67977.1"/>
    <property type="molecule type" value="Genomic_DNA"/>
</dbReference>
<dbReference type="PROSITE" id="PS51898">
    <property type="entry name" value="TYR_RECOMBINASE"/>
    <property type="match status" value="1"/>
</dbReference>
<gene>
    <name evidence="3" type="ORF">DSCA_19070</name>
</gene>
<accession>A0A5K7YTJ4</accession>
<keyword evidence="4" id="KW-1185">Reference proteome</keyword>
<dbReference type="InterPro" id="IPR002104">
    <property type="entry name" value="Integrase_catalytic"/>
</dbReference>
<evidence type="ECO:0000259" key="2">
    <source>
        <dbReference type="PROSITE" id="PS51898"/>
    </source>
</evidence>
<dbReference type="RefSeq" id="WP_155316181.1">
    <property type="nucleotide sequence ID" value="NZ_AP021874.1"/>
</dbReference>
<dbReference type="InterPro" id="IPR013762">
    <property type="entry name" value="Integrase-like_cat_sf"/>
</dbReference>
<feature type="domain" description="Tyr recombinase" evidence="2">
    <location>
        <begin position="1"/>
        <end position="83"/>
    </location>
</feature>
<proteinExistence type="predicted"/>
<dbReference type="Pfam" id="PF00589">
    <property type="entry name" value="Phage_integrase"/>
    <property type="match status" value="1"/>
</dbReference>
<dbReference type="GO" id="GO:0006310">
    <property type="term" value="P:DNA recombination"/>
    <property type="evidence" value="ECO:0007669"/>
    <property type="project" value="UniProtKB-KW"/>
</dbReference>
<keyword evidence="1" id="KW-0233">DNA recombination</keyword>
<dbReference type="Gene3D" id="1.10.443.10">
    <property type="entry name" value="Intergrase catalytic core"/>
    <property type="match status" value="1"/>
</dbReference>
<dbReference type="Proteomes" id="UP000427906">
    <property type="component" value="Chromosome"/>
</dbReference>
<organism evidence="3 4">
    <name type="scientific">Desulfosarcina alkanivorans</name>
    <dbReference type="NCBI Taxonomy" id="571177"/>
    <lineage>
        <taxon>Bacteria</taxon>
        <taxon>Pseudomonadati</taxon>
        <taxon>Thermodesulfobacteriota</taxon>
        <taxon>Desulfobacteria</taxon>
        <taxon>Desulfobacterales</taxon>
        <taxon>Desulfosarcinaceae</taxon>
        <taxon>Desulfosarcina</taxon>
    </lineage>
</organism>
<dbReference type="GO" id="GO:0015074">
    <property type="term" value="P:DNA integration"/>
    <property type="evidence" value="ECO:0007669"/>
    <property type="project" value="InterPro"/>
</dbReference>
<evidence type="ECO:0000313" key="4">
    <source>
        <dbReference type="Proteomes" id="UP000427906"/>
    </source>
</evidence>
<protein>
    <recommendedName>
        <fullName evidence="2">Tyr recombinase domain-containing protein</fullName>
    </recommendedName>
</protein>
<dbReference type="GO" id="GO:0003677">
    <property type="term" value="F:DNA binding"/>
    <property type="evidence" value="ECO:0007669"/>
    <property type="project" value="InterPro"/>
</dbReference>
<dbReference type="InterPro" id="IPR011010">
    <property type="entry name" value="DNA_brk_join_enz"/>
</dbReference>
<reference evidence="3 4" key="1">
    <citation type="submission" date="2019-11" db="EMBL/GenBank/DDBJ databases">
        <title>Comparative genomics of hydrocarbon-degrading Desulfosarcina strains.</title>
        <authorList>
            <person name="Watanabe M."/>
            <person name="Kojima H."/>
            <person name="Fukui M."/>
        </authorList>
    </citation>
    <scope>NUCLEOTIDE SEQUENCE [LARGE SCALE GENOMIC DNA]</scope>
    <source>
        <strain evidence="3 4">PL12</strain>
    </source>
</reference>